<gene>
    <name evidence="3" type="ORF">QMA06_01405</name>
</gene>
<accession>A0ABT7ZQS7</accession>
<dbReference type="Pfam" id="PF14129">
    <property type="entry name" value="DUF4296"/>
    <property type="match status" value="1"/>
</dbReference>
<protein>
    <submittedName>
        <fullName evidence="3">DUF4296 domain-containing protein</fullName>
    </submittedName>
</protein>
<organism evidence="3 4">
    <name type="scientific">Winogradskyella bathintestinalis</name>
    <dbReference type="NCBI Taxonomy" id="3035208"/>
    <lineage>
        <taxon>Bacteria</taxon>
        <taxon>Pseudomonadati</taxon>
        <taxon>Bacteroidota</taxon>
        <taxon>Flavobacteriia</taxon>
        <taxon>Flavobacteriales</taxon>
        <taxon>Flavobacteriaceae</taxon>
        <taxon>Winogradskyella</taxon>
    </lineage>
</organism>
<evidence type="ECO:0000313" key="3">
    <source>
        <dbReference type="EMBL" id="MDN3491358.1"/>
    </source>
</evidence>
<dbReference type="Proteomes" id="UP001231197">
    <property type="component" value="Unassembled WGS sequence"/>
</dbReference>
<comment type="caution">
    <text evidence="3">The sequence shown here is derived from an EMBL/GenBank/DDBJ whole genome shotgun (WGS) entry which is preliminary data.</text>
</comment>
<dbReference type="InterPro" id="IPR025381">
    <property type="entry name" value="DUF4296"/>
</dbReference>
<dbReference type="RefSeq" id="WP_290205065.1">
    <property type="nucleotide sequence ID" value="NZ_JASDDK010000001.1"/>
</dbReference>
<feature type="coiled-coil region" evidence="1">
    <location>
        <begin position="90"/>
        <end position="139"/>
    </location>
</feature>
<name>A0ABT7ZQS7_9FLAO</name>
<proteinExistence type="predicted"/>
<keyword evidence="4" id="KW-1185">Reference proteome</keyword>
<feature type="domain" description="DUF4296" evidence="2">
    <location>
        <begin position="27"/>
        <end position="109"/>
    </location>
</feature>
<dbReference type="EMBL" id="JASDDK010000001">
    <property type="protein sequence ID" value="MDN3491358.1"/>
    <property type="molecule type" value="Genomic_DNA"/>
</dbReference>
<evidence type="ECO:0000259" key="2">
    <source>
        <dbReference type="Pfam" id="PF14129"/>
    </source>
</evidence>
<evidence type="ECO:0000313" key="4">
    <source>
        <dbReference type="Proteomes" id="UP001231197"/>
    </source>
</evidence>
<evidence type="ECO:0000256" key="1">
    <source>
        <dbReference type="SAM" id="Coils"/>
    </source>
</evidence>
<keyword evidence="1" id="KW-0175">Coiled coil</keyword>
<sequence>MIKQVSVILVLSIFIMACNDIDRPQKPDNLISEDQMSNLLYDLYIINAAKGVNRNTLEINGLNPEHYILEKYNIDSTQFAQNNTYYTFKAETYSDIIERVKTRLEKEKQKFEALKEKENDSIKKRRDSLKNLNKKSKDDIKVKRSLDSIAIKMREPILLLETKDTLQK</sequence>
<dbReference type="PROSITE" id="PS51257">
    <property type="entry name" value="PROKAR_LIPOPROTEIN"/>
    <property type="match status" value="1"/>
</dbReference>
<reference evidence="3 4" key="1">
    <citation type="journal article" date="2023" name="Int. J. Syst. Evol. Microbiol.">
        <title>Winogradskyella bathintestinalis sp. nov., isolated from the intestine of the deep-sea loosejaw dragonfish, Malacosteus niger.</title>
        <authorList>
            <person name="Uniacke-Lowe S."/>
            <person name="Johnson C.N."/>
            <person name="Stanton C."/>
            <person name="Hill C."/>
            <person name="Ross P."/>
        </authorList>
    </citation>
    <scope>NUCLEOTIDE SEQUENCE [LARGE SCALE GENOMIC DNA]</scope>
    <source>
        <strain evidence="3 4">APC 3343</strain>
    </source>
</reference>